<evidence type="ECO:0000313" key="6">
    <source>
        <dbReference type="Proteomes" id="UP000035579"/>
    </source>
</evidence>
<protein>
    <submittedName>
        <fullName evidence="5">Ig-like protein group 3</fullName>
    </submittedName>
    <submittedName>
        <fullName evidence="4">PE family protein</fullName>
    </submittedName>
</protein>
<dbReference type="Proteomes" id="UP000035579">
    <property type="component" value="Chromosome"/>
</dbReference>
<evidence type="ECO:0000259" key="3">
    <source>
        <dbReference type="Pfam" id="PF19077"/>
    </source>
</evidence>
<evidence type="ECO:0000256" key="1">
    <source>
        <dbReference type="SAM" id="MobiDB-lite"/>
    </source>
</evidence>
<feature type="region of interest" description="Disordered" evidence="1">
    <location>
        <begin position="423"/>
        <end position="443"/>
    </location>
</feature>
<gene>
    <name evidence="4" type="ORF">AA314_08431</name>
    <name evidence="5" type="ORF">ATI61_105226</name>
</gene>
<dbReference type="RefSeq" id="WP_147332885.1">
    <property type="nucleotide sequence ID" value="NZ_CP011509.1"/>
</dbReference>
<evidence type="ECO:0000313" key="5">
    <source>
        <dbReference type="EMBL" id="REG31899.1"/>
    </source>
</evidence>
<accession>A0AAC8QG35</accession>
<feature type="chain" id="PRO_5041993974" evidence="2">
    <location>
        <begin position="22"/>
        <end position="1381"/>
    </location>
</feature>
<keyword evidence="2" id="KW-0732">Signal</keyword>
<dbReference type="PANTHER" id="PTHR34677:SF3">
    <property type="entry name" value="BACTERIAL IG-LIKE DOMAIN-CONTAINING PROTEIN"/>
    <property type="match status" value="1"/>
</dbReference>
<sequence length="1381" mass="142794">MRALNALLALLVLGGASLASAESDTFFVGTGQTGFRSVTNTTVLNRYTSVNASGSIGGKSISVTDINGFAAGQLVMVLQTQGEGLGSSTPTNLDALYGGKTGQWEFARIESVVPDILGGLTGFGALKLTQPLFNLYDKEQTQVIYVPEYSSLYVSTTGVITADPWDGSTGGVIALLVRDTLINDGKIMASGVISSSVGGGFRGAPAGSGNDKTCGHASLDTAARGEGLDQTSYEENAKTRKANAGGGGECDQAGGGGGGSFGAGGVGGNKNTADPRGGAGGAAVVFFDFPGHLALGGGGGSGATDGAAGGRGGGAIYIRAGSLFGNGSMTADGFAGANSSSAGGGGGGAGGTIVVRVAEDAECHKFSAVGGKGGNAKPGDTSVFNGPGGGGGGGRILFQTYNAASCPAVTGGGTVMVNVAGGVPGESNDGNRPRGAAPGDPGDYSKINRPLTPAGDAVLVSPGPGSLINTKHPTIKVQAPAGRSVYLRINGGSRLGPLTRDTDGFYVYTSAVDYLSEDSNTVVAFAEYEGLWSPEHSTSFTVDTVAPTVSIESGPLDPTNARSARFAFKAVKTGTTTPEPGATFECSLDGDGTAWSACAQITTYDAAEDSLTETRHTLRVRALDIAGNKSAVVSYPWTFDWKPPTERSVNAIPAILSSKTYTFSGTAEANADVLVYINDEAALVVPADASGNWSLGPYSSLLENGNRIRVAAKDKAGNVSTLSDTVFFTVDTTPPTGTVISYPGEGAPIRDNPLVVWGSAESGTKVEVTIFTEGGGVAVGPKEVLTVDMGTSRMWRYEVSATLLDGTYVVKATARDAAGHPHAAPDRRFVLDRSPPNTTKTACPAAFTNLETVGFSFGSEDGSAVAHECAMEGAFATELLSPCPATLSKGIKPDGVYTLMARAKDAAGNVDPSPAVCTWVWDKKEPSDVTLPVAADRSYPPPSATDSKLAVFHFAASDVHSSPVNYECRLLDPTADPTAPVEAFHDCPNPYAISVEEGSHLLEVRAKDLAGNRSLGVTSHRWAVDTRLPIPVILPETSASNPTNARTAVLKIALKAASTTASEIDFYYTLKSGDLDPTTDFVKADRVETDPATGLKRAIVTLPLSEKVYKMQALARSTNPALNIETPRELWDLYEWRVDWSAPKVEIAEKPATWMRFPTATFVFTAPGEEELNVLPFLCVVNDCSAVTQDPETCTDSGPTAGRASYQVPEGALKEGRNCIQVWSQDKAGNLSSVSDSYEWNVDTQSPEPPVMDAFEGRLTVSTRIPSVEGTSEPFSDVAVLLDNAEAPVVWANANDKGRWKAVIPQEVQDGTHTLRAMAKDRAGNESVISQPITLLVDSQSPASVIGGGVGCSSSGTGGSMLALLGLARLLVRGGSRRRRA</sequence>
<keyword evidence="7" id="KW-1185">Reference proteome</keyword>
<name>A0AAC8QG35_9BACT</name>
<dbReference type="EMBL" id="CP011509">
    <property type="protein sequence ID" value="AKJ06805.1"/>
    <property type="molecule type" value="Genomic_DNA"/>
</dbReference>
<organism evidence="4 6">
    <name type="scientific">Archangium gephyra</name>
    <dbReference type="NCBI Taxonomy" id="48"/>
    <lineage>
        <taxon>Bacteria</taxon>
        <taxon>Pseudomonadati</taxon>
        <taxon>Myxococcota</taxon>
        <taxon>Myxococcia</taxon>
        <taxon>Myxococcales</taxon>
        <taxon>Cystobacterineae</taxon>
        <taxon>Archangiaceae</taxon>
        <taxon>Archangium</taxon>
    </lineage>
</organism>
<reference evidence="5 7" key="2">
    <citation type="submission" date="2018-08" db="EMBL/GenBank/DDBJ databases">
        <title>Genomic Encyclopedia of Archaeal and Bacterial Type Strains, Phase II (KMG-II): from individual species to whole genera.</title>
        <authorList>
            <person name="Goeker M."/>
        </authorList>
    </citation>
    <scope>NUCLEOTIDE SEQUENCE [LARGE SCALE GENOMIC DNA]</scope>
    <source>
        <strain evidence="5 7">DSM 2261</strain>
    </source>
</reference>
<dbReference type="PANTHER" id="PTHR34677">
    <property type="match status" value="1"/>
</dbReference>
<feature type="domain" description="Bacterial Ig-like" evidence="3">
    <location>
        <begin position="1266"/>
        <end position="1338"/>
    </location>
</feature>
<feature type="signal peptide" evidence="2">
    <location>
        <begin position="1"/>
        <end position="21"/>
    </location>
</feature>
<dbReference type="InterPro" id="IPR058184">
    <property type="entry name" value="AgmC-like_N"/>
</dbReference>
<evidence type="ECO:0000313" key="4">
    <source>
        <dbReference type="EMBL" id="AKJ06805.1"/>
    </source>
</evidence>
<dbReference type="Pfam" id="PF19077">
    <property type="entry name" value="Big_13"/>
    <property type="match status" value="2"/>
</dbReference>
<dbReference type="KEGG" id="age:AA314_08431"/>
<feature type="domain" description="Bacterial Ig-like" evidence="3">
    <location>
        <begin position="657"/>
        <end position="732"/>
    </location>
</feature>
<dbReference type="Proteomes" id="UP000256345">
    <property type="component" value="Unassembled WGS sequence"/>
</dbReference>
<dbReference type="InterPro" id="IPR044016">
    <property type="entry name" value="Big_13"/>
</dbReference>
<reference evidence="4 6" key="1">
    <citation type="submission" date="2015-05" db="EMBL/GenBank/DDBJ databases">
        <title>Genome assembly of Archangium gephyra DSM 2261.</title>
        <authorList>
            <person name="Sharma G."/>
            <person name="Subramanian S."/>
        </authorList>
    </citation>
    <scope>NUCLEOTIDE SEQUENCE [LARGE SCALE GENOMIC DNA]</scope>
    <source>
        <strain evidence="4 6">DSM 2261</strain>
    </source>
</reference>
<evidence type="ECO:0000256" key="2">
    <source>
        <dbReference type="SAM" id="SignalP"/>
    </source>
</evidence>
<dbReference type="NCBIfam" id="NF033510">
    <property type="entry name" value="Ca_tandemer"/>
    <property type="match status" value="3"/>
</dbReference>
<evidence type="ECO:0000313" key="7">
    <source>
        <dbReference type="Proteomes" id="UP000256345"/>
    </source>
</evidence>
<proteinExistence type="predicted"/>
<dbReference type="EMBL" id="QUMU01000005">
    <property type="protein sequence ID" value="REG31899.1"/>
    <property type="molecule type" value="Genomic_DNA"/>
</dbReference>
<dbReference type="InterPro" id="IPR013783">
    <property type="entry name" value="Ig-like_fold"/>
</dbReference>
<dbReference type="Gene3D" id="2.60.40.10">
    <property type="entry name" value="Immunoglobulins"/>
    <property type="match status" value="3"/>
</dbReference>
<dbReference type="NCBIfam" id="NF047640">
    <property type="entry name" value="gliding_AgmC_N"/>
    <property type="match status" value="1"/>
</dbReference>